<name>A0ABX1ERY7_9PROT</name>
<organism evidence="1 2">
    <name type="scientific">Falsiroseomonas frigidaquae</name>
    <dbReference type="NCBI Taxonomy" id="487318"/>
    <lineage>
        <taxon>Bacteria</taxon>
        <taxon>Pseudomonadati</taxon>
        <taxon>Pseudomonadota</taxon>
        <taxon>Alphaproteobacteria</taxon>
        <taxon>Acetobacterales</taxon>
        <taxon>Roseomonadaceae</taxon>
        <taxon>Falsiroseomonas</taxon>
    </lineage>
</organism>
<dbReference type="EMBL" id="JAAVTX010000001">
    <property type="protein sequence ID" value="NKE43303.1"/>
    <property type="molecule type" value="Genomic_DNA"/>
</dbReference>
<evidence type="ECO:0000313" key="2">
    <source>
        <dbReference type="Proteomes" id="UP000765160"/>
    </source>
</evidence>
<protein>
    <submittedName>
        <fullName evidence="1">Uncharacterized protein</fullName>
    </submittedName>
</protein>
<sequence length="129" mass="13753">MLSEAQIPQHAPPAAAFRAYGATRSARSQREQEADIFRILAGRLRAALRDGGEIAAVRAAADARRVFTAVETLVLHPSSPLPRELRLGIGSVARAALRAVEEPQPDLNFLAAIADDFAAGLQQRPGHAP</sequence>
<reference evidence="1 2" key="1">
    <citation type="submission" date="2020-03" db="EMBL/GenBank/DDBJ databases">
        <title>Roseomonas selenitidurans sp. nov. isolated from soil.</title>
        <authorList>
            <person name="Liu H."/>
        </authorList>
    </citation>
    <scope>NUCLEOTIDE SEQUENCE [LARGE SCALE GENOMIC DNA]</scope>
    <source>
        <strain evidence="1 2">JCM 15073</strain>
    </source>
</reference>
<dbReference type="Pfam" id="PF07309">
    <property type="entry name" value="FlaF"/>
    <property type="match status" value="1"/>
</dbReference>
<gene>
    <name evidence="1" type="ORF">HB662_00835</name>
</gene>
<accession>A0ABX1ERY7</accession>
<comment type="caution">
    <text evidence="1">The sequence shown here is derived from an EMBL/GenBank/DDBJ whole genome shotgun (WGS) entry which is preliminary data.</text>
</comment>
<evidence type="ECO:0000313" key="1">
    <source>
        <dbReference type="EMBL" id="NKE43303.1"/>
    </source>
</evidence>
<dbReference type="RefSeq" id="WP_168046204.1">
    <property type="nucleotide sequence ID" value="NZ_JAATJR010000001.1"/>
</dbReference>
<proteinExistence type="predicted"/>
<dbReference type="Proteomes" id="UP000765160">
    <property type="component" value="Unassembled WGS sequence"/>
</dbReference>
<dbReference type="InterPro" id="IPR010845">
    <property type="entry name" value="FlaF"/>
</dbReference>
<keyword evidence="2" id="KW-1185">Reference proteome</keyword>